<organism evidence="3">
    <name type="scientific">Ignavibacterium album</name>
    <dbReference type="NCBI Taxonomy" id="591197"/>
    <lineage>
        <taxon>Bacteria</taxon>
        <taxon>Pseudomonadati</taxon>
        <taxon>Ignavibacteriota</taxon>
        <taxon>Ignavibacteria</taxon>
        <taxon>Ignavibacteriales</taxon>
        <taxon>Ignavibacteriaceae</taxon>
        <taxon>Ignavibacterium</taxon>
    </lineage>
</organism>
<evidence type="ECO:0000256" key="1">
    <source>
        <dbReference type="SAM" id="SignalP"/>
    </source>
</evidence>
<sequence length="132" mass="14792">MKKVYQIILILTLSLLIVSCDDTITNQDIDNRIIPDANVSFSQHIYPVLQVKCFSCHGNGGYEAGLDLTLRSRFVDGRIVVPGDTLTSILVWRIDRPPRAGFNPMPPEFMPQLTPNQIRGIKIWIAEGALDN</sequence>
<accession>A0A7V3E6U3</accession>
<dbReference type="PROSITE" id="PS51257">
    <property type="entry name" value="PROKAR_LIPOPROTEIN"/>
    <property type="match status" value="1"/>
</dbReference>
<feature type="domain" description="Cytochrome C Planctomycete-type" evidence="2">
    <location>
        <begin position="53"/>
        <end position="108"/>
    </location>
</feature>
<keyword evidence="1" id="KW-0732">Signal</keyword>
<evidence type="ECO:0000259" key="2">
    <source>
        <dbReference type="Pfam" id="PF07635"/>
    </source>
</evidence>
<dbReference type="GO" id="GO:0020037">
    <property type="term" value="F:heme binding"/>
    <property type="evidence" value="ECO:0007669"/>
    <property type="project" value="InterPro"/>
</dbReference>
<reference evidence="3" key="1">
    <citation type="journal article" date="2020" name="mSystems">
        <title>Genome- and Community-Level Interaction Insights into Carbon Utilization and Element Cycling Functions of Hydrothermarchaeota in Hydrothermal Sediment.</title>
        <authorList>
            <person name="Zhou Z."/>
            <person name="Liu Y."/>
            <person name="Xu W."/>
            <person name="Pan J."/>
            <person name="Luo Z.H."/>
            <person name="Li M."/>
        </authorList>
    </citation>
    <scope>NUCLEOTIDE SEQUENCE [LARGE SCALE GENOMIC DNA]</scope>
    <source>
        <strain evidence="3">SpSt-479</strain>
    </source>
</reference>
<gene>
    <name evidence="3" type="ORF">ENS31_06505</name>
</gene>
<feature type="chain" id="PRO_5030802336" description="Cytochrome C Planctomycete-type domain-containing protein" evidence="1">
    <location>
        <begin position="21"/>
        <end position="132"/>
    </location>
</feature>
<dbReference type="GO" id="GO:0009055">
    <property type="term" value="F:electron transfer activity"/>
    <property type="evidence" value="ECO:0007669"/>
    <property type="project" value="InterPro"/>
</dbReference>
<dbReference type="InterPro" id="IPR011429">
    <property type="entry name" value="Cyt_c_Planctomycete-type"/>
</dbReference>
<protein>
    <recommendedName>
        <fullName evidence="2">Cytochrome C Planctomycete-type domain-containing protein</fullName>
    </recommendedName>
</protein>
<dbReference type="EMBL" id="DSUJ01000008">
    <property type="protein sequence ID" value="HFI91171.1"/>
    <property type="molecule type" value="Genomic_DNA"/>
</dbReference>
<dbReference type="Pfam" id="PF07635">
    <property type="entry name" value="PSCyt1"/>
    <property type="match status" value="1"/>
</dbReference>
<proteinExistence type="predicted"/>
<feature type="signal peptide" evidence="1">
    <location>
        <begin position="1"/>
        <end position="20"/>
    </location>
</feature>
<dbReference type="AlphaFoldDB" id="A0A7V3E6U3"/>
<dbReference type="PANTHER" id="PTHR35889:SF3">
    <property type="entry name" value="F-BOX DOMAIN-CONTAINING PROTEIN"/>
    <property type="match status" value="1"/>
</dbReference>
<dbReference type="InterPro" id="IPR036909">
    <property type="entry name" value="Cyt_c-like_dom_sf"/>
</dbReference>
<evidence type="ECO:0000313" key="3">
    <source>
        <dbReference type="EMBL" id="HFI91171.1"/>
    </source>
</evidence>
<dbReference type="SUPFAM" id="SSF46626">
    <property type="entry name" value="Cytochrome c"/>
    <property type="match status" value="1"/>
</dbReference>
<name>A0A7V3E6U3_9BACT</name>
<comment type="caution">
    <text evidence="3">The sequence shown here is derived from an EMBL/GenBank/DDBJ whole genome shotgun (WGS) entry which is preliminary data.</text>
</comment>
<dbReference type="PANTHER" id="PTHR35889">
    <property type="entry name" value="CYCLOINULO-OLIGOSACCHARIDE FRUCTANOTRANSFERASE-RELATED"/>
    <property type="match status" value="1"/>
</dbReference>